<dbReference type="Gene3D" id="2.60.40.2250">
    <property type="match status" value="1"/>
</dbReference>
<accession>A0A066U2H6</accession>
<dbReference type="SMART" id="SM00460">
    <property type="entry name" value="TGc"/>
    <property type="match status" value="1"/>
</dbReference>
<dbReference type="STRING" id="287986.DV20_23480"/>
<dbReference type="InterPro" id="IPR038765">
    <property type="entry name" value="Papain-like_cys_pep_sf"/>
</dbReference>
<dbReference type="Proteomes" id="UP000027345">
    <property type="component" value="Unassembled WGS sequence"/>
</dbReference>
<evidence type="ECO:0000313" key="2">
    <source>
        <dbReference type="EMBL" id="KDN20067.1"/>
    </source>
</evidence>
<dbReference type="EMBL" id="JMQI01000047">
    <property type="protein sequence ID" value="KDN20067.1"/>
    <property type="molecule type" value="Genomic_DNA"/>
</dbReference>
<comment type="caution">
    <text evidence="2">The sequence shown here is derived from an EMBL/GenBank/DDBJ whole genome shotgun (WGS) entry which is preliminary data.</text>
</comment>
<gene>
    <name evidence="2" type="ORF">DV20_23480</name>
</gene>
<proteinExistence type="predicted"/>
<dbReference type="PANTHER" id="PTHR33490:SF12">
    <property type="entry name" value="BLL5557 PROTEIN"/>
    <property type="match status" value="1"/>
</dbReference>
<dbReference type="PANTHER" id="PTHR33490">
    <property type="entry name" value="BLR5614 PROTEIN-RELATED"/>
    <property type="match status" value="1"/>
</dbReference>
<reference evidence="2 3" key="1">
    <citation type="submission" date="2014-05" db="EMBL/GenBank/DDBJ databases">
        <title>Draft genome sequence of Amycolatopsis rifamycinica DSM 46095.</title>
        <authorList>
            <person name="Lal R."/>
            <person name="Saxena A."/>
            <person name="Kumari R."/>
            <person name="Mukherjee U."/>
            <person name="Singh P."/>
            <person name="Sangwan N."/>
            <person name="Mahato N.K."/>
        </authorList>
    </citation>
    <scope>NUCLEOTIDE SEQUENCE [LARGE SCALE GENOMIC DNA]</scope>
    <source>
        <strain evidence="2 3">DSM 46095</strain>
    </source>
</reference>
<dbReference type="InterPro" id="IPR002931">
    <property type="entry name" value="Transglutaminase-like"/>
</dbReference>
<keyword evidence="3" id="KW-1185">Reference proteome</keyword>
<dbReference type="SUPFAM" id="SSF54001">
    <property type="entry name" value="Cysteine proteinases"/>
    <property type="match status" value="1"/>
</dbReference>
<evidence type="ECO:0000259" key="1">
    <source>
        <dbReference type="SMART" id="SM00460"/>
    </source>
</evidence>
<organism evidence="2 3">
    <name type="scientific">Amycolatopsis rifamycinica</name>
    <dbReference type="NCBI Taxonomy" id="287986"/>
    <lineage>
        <taxon>Bacteria</taxon>
        <taxon>Bacillati</taxon>
        <taxon>Actinomycetota</taxon>
        <taxon>Actinomycetes</taxon>
        <taxon>Pseudonocardiales</taxon>
        <taxon>Pseudonocardiaceae</taxon>
        <taxon>Amycolatopsis</taxon>
    </lineage>
</organism>
<evidence type="ECO:0000313" key="3">
    <source>
        <dbReference type="Proteomes" id="UP000027345"/>
    </source>
</evidence>
<dbReference type="RefSeq" id="WP_043783588.1">
    <property type="nucleotide sequence ID" value="NZ_JMQI01000047.1"/>
</dbReference>
<dbReference type="OrthoDB" id="5438043at2"/>
<name>A0A066U2H6_9PSEU</name>
<dbReference type="eggNOG" id="COG1305">
    <property type="taxonomic scope" value="Bacteria"/>
</dbReference>
<protein>
    <submittedName>
        <fullName evidence="2">Transglutaminase</fullName>
    </submittedName>
</protein>
<sequence>MAPRATVDVEFAIRVTEPGPAAISVAAAHADTEELTVSWHGTSRTVEFAHGTRAEVFDLPDGEHRVTYHAERVLTEPEPEPVTLADVAVFTRPSRYCPSDRVAGLVPPEIVQLGNARGQVEAIVRHVHRRLSYVVGSSRPVDDAIDTLLAGEGVCRDFAHVCVTLCRFLDIPARYVGVYAPGLAPMDFHAVFEAAVDGHWSVFDATRLAPRQTMLRISTGRDAADTAFLATLGGELDFLGSTVFATTDAPLPVDDGSGLVVLG</sequence>
<feature type="domain" description="Transglutaminase-like" evidence="1">
    <location>
        <begin position="147"/>
        <end position="207"/>
    </location>
</feature>
<dbReference type="AlphaFoldDB" id="A0A066U2H6"/>
<dbReference type="Pfam" id="PF01841">
    <property type="entry name" value="Transglut_core"/>
    <property type="match status" value="1"/>
</dbReference>
<dbReference type="Gene3D" id="3.10.620.30">
    <property type="match status" value="1"/>
</dbReference>